<dbReference type="OrthoDB" id="1747274at2759"/>
<dbReference type="PANTHER" id="PTHR11076">
    <property type="entry name" value="DNA REPAIR POLYMERASE UMUC / TRANSFERASE FAMILY MEMBER"/>
    <property type="match status" value="1"/>
</dbReference>
<dbReference type="STRING" id="137246.A0A401TZ05"/>
<evidence type="ECO:0000256" key="2">
    <source>
        <dbReference type="ARBA" id="ARBA00004496"/>
    </source>
</evidence>
<evidence type="ECO:0000259" key="17">
    <source>
        <dbReference type="PROSITE" id="PS50173"/>
    </source>
</evidence>
<proteinExistence type="inferred from homology"/>
<dbReference type="FunFam" id="3.40.1170.60:FF:000001">
    <property type="entry name" value="DNA polymerase IV"/>
    <property type="match status" value="1"/>
</dbReference>
<comment type="subcellular location">
    <subcellularLocation>
        <location evidence="2">Cytoplasm</location>
    </subcellularLocation>
</comment>
<dbReference type="GO" id="GO:0003887">
    <property type="term" value="F:DNA-directed DNA polymerase activity"/>
    <property type="evidence" value="ECO:0007669"/>
    <property type="project" value="UniProtKB-KW"/>
</dbReference>
<dbReference type="Pfam" id="PF00817">
    <property type="entry name" value="IMS"/>
    <property type="match status" value="1"/>
</dbReference>
<sequence length="155" mass="16707">MGARRAVTTAAAAPGGPLGFCRDCLGDLDIKVRRCSHCGSPRLVRHRTLPALALAHIDCDAFYATVEKRDNPEIADRPVIIGGGKRGVVSAACYIARTYGVRSAMPMFKALELCPDATVIPPDMAKYVRVGREVRQAMQALTPLVEPLSIDEAFL</sequence>
<gene>
    <name evidence="18" type="ORF">chiPu_0032185</name>
</gene>
<accession>A0A401TZ05</accession>
<evidence type="ECO:0000256" key="16">
    <source>
        <dbReference type="ARBA" id="ARBA00049244"/>
    </source>
</evidence>
<dbReference type="GO" id="GO:0005829">
    <property type="term" value="C:cytosol"/>
    <property type="evidence" value="ECO:0007669"/>
    <property type="project" value="TreeGrafter"/>
</dbReference>
<evidence type="ECO:0000313" key="18">
    <source>
        <dbReference type="EMBL" id="GCC47891.1"/>
    </source>
</evidence>
<evidence type="ECO:0000256" key="1">
    <source>
        <dbReference type="ARBA" id="ARBA00001946"/>
    </source>
</evidence>
<keyword evidence="7" id="KW-0808">Transferase</keyword>
<comment type="similarity">
    <text evidence="3">Belongs to the DNA polymerase type-Y family.</text>
</comment>
<evidence type="ECO:0000256" key="11">
    <source>
        <dbReference type="ARBA" id="ARBA00022763"/>
    </source>
</evidence>
<keyword evidence="5" id="KW-0515">Mutator protein</keyword>
<dbReference type="Proteomes" id="UP000287033">
    <property type="component" value="Unassembled WGS sequence"/>
</dbReference>
<dbReference type="Gene3D" id="3.40.1170.60">
    <property type="match status" value="1"/>
</dbReference>
<dbReference type="AlphaFoldDB" id="A0A401TZ05"/>
<dbReference type="InterPro" id="IPR043502">
    <property type="entry name" value="DNA/RNA_pol_sf"/>
</dbReference>
<keyword evidence="9" id="KW-0235">DNA replication</keyword>
<evidence type="ECO:0000256" key="7">
    <source>
        <dbReference type="ARBA" id="ARBA00022679"/>
    </source>
</evidence>
<evidence type="ECO:0000313" key="19">
    <source>
        <dbReference type="Proteomes" id="UP000287033"/>
    </source>
</evidence>
<evidence type="ECO:0000256" key="12">
    <source>
        <dbReference type="ARBA" id="ARBA00022842"/>
    </source>
</evidence>
<comment type="caution">
    <text evidence="18">The sequence shown here is derived from an EMBL/GenBank/DDBJ whole genome shotgun (WGS) entry which is preliminary data.</text>
</comment>
<keyword evidence="6" id="KW-0963">Cytoplasm</keyword>
<dbReference type="SUPFAM" id="SSF56672">
    <property type="entry name" value="DNA/RNA polymerases"/>
    <property type="match status" value="1"/>
</dbReference>
<keyword evidence="19" id="KW-1185">Reference proteome</keyword>
<dbReference type="EC" id="2.7.7.7" evidence="4"/>
<protein>
    <recommendedName>
        <fullName evidence="4">DNA-directed DNA polymerase</fullName>
        <ecNumber evidence="4">2.7.7.7</ecNumber>
    </recommendedName>
</protein>
<keyword evidence="11" id="KW-0227">DNA damage</keyword>
<evidence type="ECO:0000256" key="6">
    <source>
        <dbReference type="ARBA" id="ARBA00022490"/>
    </source>
</evidence>
<evidence type="ECO:0000256" key="5">
    <source>
        <dbReference type="ARBA" id="ARBA00022457"/>
    </source>
</evidence>
<organism evidence="18 19">
    <name type="scientific">Chiloscyllium punctatum</name>
    <name type="common">Brownbanded bambooshark</name>
    <name type="synonym">Hemiscyllium punctatum</name>
    <dbReference type="NCBI Taxonomy" id="137246"/>
    <lineage>
        <taxon>Eukaryota</taxon>
        <taxon>Metazoa</taxon>
        <taxon>Chordata</taxon>
        <taxon>Craniata</taxon>
        <taxon>Vertebrata</taxon>
        <taxon>Chondrichthyes</taxon>
        <taxon>Elasmobranchii</taxon>
        <taxon>Galeomorphii</taxon>
        <taxon>Galeoidea</taxon>
        <taxon>Orectolobiformes</taxon>
        <taxon>Hemiscylliidae</taxon>
        <taxon>Chiloscyllium</taxon>
    </lineage>
</organism>
<dbReference type="GO" id="GO:0006260">
    <property type="term" value="P:DNA replication"/>
    <property type="evidence" value="ECO:0007669"/>
    <property type="project" value="UniProtKB-KW"/>
</dbReference>
<evidence type="ECO:0000256" key="3">
    <source>
        <dbReference type="ARBA" id="ARBA00010945"/>
    </source>
</evidence>
<dbReference type="PROSITE" id="PS50173">
    <property type="entry name" value="UMUC"/>
    <property type="match status" value="1"/>
</dbReference>
<comment type="catalytic activity">
    <reaction evidence="16">
        <text>DNA(n) + a 2'-deoxyribonucleoside 5'-triphosphate = DNA(n+1) + diphosphate</text>
        <dbReference type="Rhea" id="RHEA:22508"/>
        <dbReference type="Rhea" id="RHEA-COMP:17339"/>
        <dbReference type="Rhea" id="RHEA-COMP:17340"/>
        <dbReference type="ChEBI" id="CHEBI:33019"/>
        <dbReference type="ChEBI" id="CHEBI:61560"/>
        <dbReference type="ChEBI" id="CHEBI:173112"/>
        <dbReference type="EC" id="2.7.7.7"/>
    </reaction>
</comment>
<dbReference type="GO" id="GO:0042276">
    <property type="term" value="P:error-prone translesion synthesis"/>
    <property type="evidence" value="ECO:0007669"/>
    <property type="project" value="TreeGrafter"/>
</dbReference>
<evidence type="ECO:0000256" key="10">
    <source>
        <dbReference type="ARBA" id="ARBA00022723"/>
    </source>
</evidence>
<keyword evidence="12" id="KW-0460">Magnesium</keyword>
<evidence type="ECO:0000256" key="15">
    <source>
        <dbReference type="ARBA" id="ARBA00023204"/>
    </source>
</evidence>
<keyword evidence="15" id="KW-0234">DNA repair</keyword>
<evidence type="ECO:0000256" key="8">
    <source>
        <dbReference type="ARBA" id="ARBA00022695"/>
    </source>
</evidence>
<keyword evidence="14" id="KW-0238">DNA-binding</keyword>
<feature type="non-terminal residue" evidence="18">
    <location>
        <position position="155"/>
    </location>
</feature>
<keyword evidence="8" id="KW-0548">Nucleotidyltransferase</keyword>
<dbReference type="InterPro" id="IPR001126">
    <property type="entry name" value="UmuC"/>
</dbReference>
<dbReference type="GO" id="GO:0003677">
    <property type="term" value="F:DNA binding"/>
    <property type="evidence" value="ECO:0007669"/>
    <property type="project" value="UniProtKB-KW"/>
</dbReference>
<dbReference type="InterPro" id="IPR050116">
    <property type="entry name" value="DNA_polymerase-Y"/>
</dbReference>
<keyword evidence="10" id="KW-0479">Metal-binding</keyword>
<dbReference type="PANTHER" id="PTHR11076:SF33">
    <property type="entry name" value="DNA POLYMERASE KAPPA"/>
    <property type="match status" value="1"/>
</dbReference>
<dbReference type="GO" id="GO:0046872">
    <property type="term" value="F:metal ion binding"/>
    <property type="evidence" value="ECO:0007669"/>
    <property type="project" value="UniProtKB-KW"/>
</dbReference>
<evidence type="ECO:0000256" key="4">
    <source>
        <dbReference type="ARBA" id="ARBA00012417"/>
    </source>
</evidence>
<dbReference type="InterPro" id="IPR043128">
    <property type="entry name" value="Rev_trsase/Diguanyl_cyclase"/>
</dbReference>
<name>A0A401TZ05_CHIPU</name>
<dbReference type="EMBL" id="BEZZ01229895">
    <property type="protein sequence ID" value="GCC47891.1"/>
    <property type="molecule type" value="Genomic_DNA"/>
</dbReference>
<evidence type="ECO:0000256" key="13">
    <source>
        <dbReference type="ARBA" id="ARBA00022932"/>
    </source>
</evidence>
<evidence type="ECO:0000256" key="14">
    <source>
        <dbReference type="ARBA" id="ARBA00023125"/>
    </source>
</evidence>
<comment type="cofactor">
    <cofactor evidence="1">
        <name>Mg(2+)</name>
        <dbReference type="ChEBI" id="CHEBI:18420"/>
    </cofactor>
</comment>
<feature type="domain" description="UmuC" evidence="17">
    <location>
        <begin position="54"/>
        <end position="155"/>
    </location>
</feature>
<evidence type="ECO:0000256" key="9">
    <source>
        <dbReference type="ARBA" id="ARBA00022705"/>
    </source>
</evidence>
<dbReference type="Gene3D" id="3.30.70.270">
    <property type="match status" value="1"/>
</dbReference>
<keyword evidence="13" id="KW-0239">DNA-directed DNA polymerase</keyword>
<reference evidence="18 19" key="1">
    <citation type="journal article" date="2018" name="Nat. Ecol. Evol.">
        <title>Shark genomes provide insights into elasmobranch evolution and the origin of vertebrates.</title>
        <authorList>
            <person name="Hara Y"/>
            <person name="Yamaguchi K"/>
            <person name="Onimaru K"/>
            <person name="Kadota M"/>
            <person name="Koyanagi M"/>
            <person name="Keeley SD"/>
            <person name="Tatsumi K"/>
            <person name="Tanaka K"/>
            <person name="Motone F"/>
            <person name="Kageyama Y"/>
            <person name="Nozu R"/>
            <person name="Adachi N"/>
            <person name="Nishimura O"/>
            <person name="Nakagawa R"/>
            <person name="Tanegashima C"/>
            <person name="Kiyatake I"/>
            <person name="Matsumoto R"/>
            <person name="Murakumo K"/>
            <person name="Nishida K"/>
            <person name="Terakita A"/>
            <person name="Kuratani S"/>
            <person name="Sato K"/>
            <person name="Hyodo S Kuraku.S."/>
        </authorList>
    </citation>
    <scope>NUCLEOTIDE SEQUENCE [LARGE SCALE GENOMIC DNA]</scope>
</reference>
<dbReference type="GO" id="GO:0006281">
    <property type="term" value="P:DNA repair"/>
    <property type="evidence" value="ECO:0007669"/>
    <property type="project" value="UniProtKB-KW"/>
</dbReference>